<dbReference type="PANTHER" id="PTHR30474:SF1">
    <property type="entry name" value="PEPTIDOGLYCAN GLYCOSYLTRANSFERASE MRDB"/>
    <property type="match status" value="1"/>
</dbReference>
<dbReference type="HOGENOM" id="CLU_029243_2_2_6"/>
<evidence type="ECO:0000313" key="8">
    <source>
        <dbReference type="Proteomes" id="UP000010305"/>
    </source>
</evidence>
<dbReference type="STRING" id="1123866.NT01SARS_1296"/>
<keyword evidence="4 6" id="KW-1133">Transmembrane helix</keyword>
<dbReference type="InterPro" id="IPR001182">
    <property type="entry name" value="FtsW/RodA"/>
</dbReference>
<gene>
    <name evidence="7" type="primary">mrdB</name>
    <name evidence="7" type="ORF">NT01SARS_1296</name>
</gene>
<accession>J5KC89</accession>
<evidence type="ECO:0000256" key="2">
    <source>
        <dbReference type="ARBA" id="ARBA00022692"/>
    </source>
</evidence>
<evidence type="ECO:0000256" key="6">
    <source>
        <dbReference type="SAM" id="Phobius"/>
    </source>
</evidence>
<dbReference type="Proteomes" id="UP000010305">
    <property type="component" value="Unassembled WGS sequence"/>
</dbReference>
<proteinExistence type="predicted"/>
<dbReference type="Pfam" id="PF01098">
    <property type="entry name" value="FTSW_RODA_SPOVE"/>
    <property type="match status" value="1"/>
</dbReference>
<feature type="transmembrane region" description="Helical" evidence="6">
    <location>
        <begin position="18"/>
        <end position="37"/>
    </location>
</feature>
<feature type="transmembrane region" description="Helical" evidence="6">
    <location>
        <begin position="74"/>
        <end position="92"/>
    </location>
</feature>
<name>J5KC89_9GAMM</name>
<dbReference type="InterPro" id="IPR011923">
    <property type="entry name" value="RodA/MrdB"/>
</dbReference>
<feature type="transmembrane region" description="Helical" evidence="6">
    <location>
        <begin position="134"/>
        <end position="153"/>
    </location>
</feature>
<feature type="transmembrane region" description="Helical" evidence="6">
    <location>
        <begin position="104"/>
        <end position="128"/>
    </location>
</feature>
<evidence type="ECO:0000256" key="3">
    <source>
        <dbReference type="ARBA" id="ARBA00022960"/>
    </source>
</evidence>
<feature type="transmembrane region" description="Helical" evidence="6">
    <location>
        <begin position="271"/>
        <end position="292"/>
    </location>
</feature>
<dbReference type="GO" id="GO:0008360">
    <property type="term" value="P:regulation of cell shape"/>
    <property type="evidence" value="ECO:0007669"/>
    <property type="project" value="UniProtKB-KW"/>
</dbReference>
<keyword evidence="2 6" id="KW-0812">Transmembrane</keyword>
<feature type="transmembrane region" description="Helical" evidence="6">
    <location>
        <begin position="165"/>
        <end position="198"/>
    </location>
</feature>
<dbReference type="AlphaFoldDB" id="J5KC89"/>
<dbReference type="GO" id="GO:0051301">
    <property type="term" value="P:cell division"/>
    <property type="evidence" value="ECO:0007669"/>
    <property type="project" value="InterPro"/>
</dbReference>
<reference evidence="7 8" key="1">
    <citation type="journal article" date="2012" name="ISME J.">
        <title>Genomic insights to SAR86, an abundant and uncultivated marine bacterial lineage.</title>
        <authorList>
            <person name="Dupont C.L."/>
            <person name="Rusch D.B."/>
            <person name="Yooseph S."/>
            <person name="Lombardo M.J."/>
            <person name="Richter R.A."/>
            <person name="Valas R."/>
            <person name="Novotny M."/>
            <person name="Yee-Greenbaum J."/>
            <person name="Selengut J.D."/>
            <person name="Haft D.H."/>
            <person name="Halpern A.L."/>
            <person name="Lasken R.S."/>
            <person name="Nealson K."/>
            <person name="Friedman R."/>
            <person name="Venter J.C."/>
        </authorList>
    </citation>
    <scope>NUCLEOTIDE SEQUENCE [LARGE SCALE GENOMIC DNA]</scope>
</reference>
<feature type="transmembrane region" description="Helical" evidence="6">
    <location>
        <begin position="304"/>
        <end position="331"/>
    </location>
</feature>
<evidence type="ECO:0000256" key="4">
    <source>
        <dbReference type="ARBA" id="ARBA00022989"/>
    </source>
</evidence>
<comment type="subcellular location">
    <subcellularLocation>
        <location evidence="1">Membrane</location>
        <topology evidence="1">Multi-pass membrane protein</topology>
    </subcellularLocation>
</comment>
<keyword evidence="3" id="KW-0133">Cell shape</keyword>
<organism evidence="7 8">
    <name type="scientific">SAR86 cluster bacterium SAR86A</name>
    <dbReference type="NCBI Taxonomy" id="1123866"/>
    <lineage>
        <taxon>Bacteria</taxon>
        <taxon>Pseudomonadati</taxon>
        <taxon>Pseudomonadota</taxon>
        <taxon>Gammaproteobacteria</taxon>
        <taxon>SAR86 cluster</taxon>
    </lineage>
</organism>
<evidence type="ECO:0000313" key="7">
    <source>
        <dbReference type="EMBL" id="EJP71486.1"/>
    </source>
</evidence>
<dbReference type="NCBIfam" id="TIGR02210">
    <property type="entry name" value="rodA_shape"/>
    <property type="match status" value="1"/>
</dbReference>
<protein>
    <submittedName>
        <fullName evidence="7">Rod shape-determining protein RodA</fullName>
    </submittedName>
</protein>
<evidence type="ECO:0000256" key="5">
    <source>
        <dbReference type="ARBA" id="ARBA00023136"/>
    </source>
</evidence>
<feature type="transmembrane region" description="Helical" evidence="6">
    <location>
        <begin position="44"/>
        <end position="62"/>
    </location>
</feature>
<dbReference type="GO" id="GO:0015648">
    <property type="term" value="F:lipid-linked peptidoglycan transporter activity"/>
    <property type="evidence" value="ECO:0007669"/>
    <property type="project" value="TreeGrafter"/>
</dbReference>
<sequence>MIRKFLNLFRNGVYFDQYLFISITLLSLMGLVFLFSASQGNIETTIKQSFFVLFGLILMFAVSQPDPDFYKNNSLLFFLISVLLVVITLLTGKEINGAKRWLDLGFFTLQTSEIIKITLPVFLASYLFDKSLPISFKNTIVSLILIFFIVNLVRIQPDLGTSLVILIAGLYILFLAGLSWRFIGVSAGLFTLSLPYIWNNFLEPFQKQRILTLFDPNSDPYGSGWNITQSKIAIGSGGFTGKGYQQGSQAHLDFLPETETDFIFSVIAEEFGFFGVCVLLGIFFFILLRCLYLALNARDRFCRLTIGGLSLLFLSTVFINLSMVVGIIPVVGMPLPFISKGGSSLLSFYIAFGIIISMATHKKLMRR</sequence>
<evidence type="ECO:0000256" key="1">
    <source>
        <dbReference type="ARBA" id="ARBA00004141"/>
    </source>
</evidence>
<dbReference type="GO" id="GO:0032153">
    <property type="term" value="C:cell division site"/>
    <property type="evidence" value="ECO:0007669"/>
    <property type="project" value="TreeGrafter"/>
</dbReference>
<feature type="transmembrane region" description="Helical" evidence="6">
    <location>
        <begin position="337"/>
        <end position="359"/>
    </location>
</feature>
<dbReference type="PANTHER" id="PTHR30474">
    <property type="entry name" value="CELL CYCLE PROTEIN"/>
    <property type="match status" value="1"/>
</dbReference>
<dbReference type="NCBIfam" id="NF037961">
    <property type="entry name" value="RodA_shape"/>
    <property type="match status" value="1"/>
</dbReference>
<dbReference type="GO" id="GO:0005886">
    <property type="term" value="C:plasma membrane"/>
    <property type="evidence" value="ECO:0007669"/>
    <property type="project" value="TreeGrafter"/>
</dbReference>
<keyword evidence="5 6" id="KW-0472">Membrane</keyword>
<dbReference type="EMBL" id="JH611157">
    <property type="protein sequence ID" value="EJP71486.1"/>
    <property type="molecule type" value="Genomic_DNA"/>
</dbReference>